<dbReference type="Proteomes" id="UP000595140">
    <property type="component" value="Unassembled WGS sequence"/>
</dbReference>
<sequence length="84" mass="9220">MAQFIEIAHQELGPSKIRSSELALMRDLLGVPFKIHHPEAFGGISLTHNPAPERFMFEIAIVNGQGLFVKNLAGCFDEVQEAGT</sequence>
<evidence type="ECO:0000313" key="2">
    <source>
        <dbReference type="Proteomes" id="UP000595140"/>
    </source>
</evidence>
<organism evidence="1 2">
    <name type="scientific">Cuscuta campestris</name>
    <dbReference type="NCBI Taxonomy" id="132261"/>
    <lineage>
        <taxon>Eukaryota</taxon>
        <taxon>Viridiplantae</taxon>
        <taxon>Streptophyta</taxon>
        <taxon>Embryophyta</taxon>
        <taxon>Tracheophyta</taxon>
        <taxon>Spermatophyta</taxon>
        <taxon>Magnoliopsida</taxon>
        <taxon>eudicotyledons</taxon>
        <taxon>Gunneridae</taxon>
        <taxon>Pentapetalae</taxon>
        <taxon>asterids</taxon>
        <taxon>lamiids</taxon>
        <taxon>Solanales</taxon>
        <taxon>Convolvulaceae</taxon>
        <taxon>Cuscuteae</taxon>
        <taxon>Cuscuta</taxon>
        <taxon>Cuscuta subgen. Grammica</taxon>
        <taxon>Cuscuta sect. Cleistogrammica</taxon>
    </lineage>
</organism>
<proteinExistence type="predicted"/>
<keyword evidence="2" id="KW-1185">Reference proteome</keyword>
<dbReference type="AlphaFoldDB" id="A0A484NPK4"/>
<dbReference type="EMBL" id="OOIL02006852">
    <property type="protein sequence ID" value="VFR03131.1"/>
    <property type="molecule type" value="Genomic_DNA"/>
</dbReference>
<name>A0A484NPK4_9ASTE</name>
<protein>
    <submittedName>
        <fullName evidence="1">Uncharacterized protein</fullName>
    </submittedName>
</protein>
<accession>A0A484NPK4</accession>
<evidence type="ECO:0000313" key="1">
    <source>
        <dbReference type="EMBL" id="VFR03131.1"/>
    </source>
</evidence>
<gene>
    <name evidence="1" type="ORF">CCAM_LOCUS44906</name>
</gene>
<reference evidence="1 2" key="1">
    <citation type="submission" date="2018-04" db="EMBL/GenBank/DDBJ databases">
        <authorList>
            <person name="Vogel A."/>
        </authorList>
    </citation>
    <scope>NUCLEOTIDE SEQUENCE [LARGE SCALE GENOMIC DNA]</scope>
</reference>